<sequence length="166" mass="18463">MYKSSLIQIANVIPASHQKGADHTRYSVTRVYLTVIDALHEARHQFCSAQSNSMHSQANDQRLEIGEKDRTVTEEHEENEVRITFKDRKGFSSATWSDSEFAADKEGRMSVTGGVITMDEAAVKWICTKQNGMSLSTMEAEFPSASNRTRDIGNEGAAPRDRNHGG</sequence>
<dbReference type="EMBL" id="FR824976">
    <property type="protein sequence ID" value="CCA28158.1"/>
    <property type="molecule type" value="Genomic_DNA"/>
</dbReference>
<proteinExistence type="predicted"/>
<organism evidence="2">
    <name type="scientific">Albugo laibachii Nc14</name>
    <dbReference type="NCBI Taxonomy" id="890382"/>
    <lineage>
        <taxon>Eukaryota</taxon>
        <taxon>Sar</taxon>
        <taxon>Stramenopiles</taxon>
        <taxon>Oomycota</taxon>
        <taxon>Peronosporomycetes</taxon>
        <taxon>Albuginales</taxon>
        <taxon>Albuginaceae</taxon>
        <taxon>Albugo</taxon>
    </lineage>
</organism>
<feature type="region of interest" description="Disordered" evidence="1">
    <location>
        <begin position="138"/>
        <end position="166"/>
    </location>
</feature>
<gene>
    <name evidence="2" type="primary">AlNc14C1345G12903</name>
    <name evidence="2" type="ORF">ALNC14_143020</name>
</gene>
<reference evidence="2" key="1">
    <citation type="journal article" date="2011" name="PLoS Biol.">
        <title>Gene gain and loss during evolution of obligate parasitism in the white rust pathogen of Arabidopsis thaliana.</title>
        <authorList>
            <person name="Kemen E."/>
            <person name="Gardiner A."/>
            <person name="Schultz-Larsen T."/>
            <person name="Kemen A.C."/>
            <person name="Balmuth A.L."/>
            <person name="Robert-Seilaniantz A."/>
            <person name="Bailey K."/>
            <person name="Holub E."/>
            <person name="Studholme D.J."/>
            <person name="Maclean D."/>
            <person name="Jones J.D."/>
        </authorList>
    </citation>
    <scope>NUCLEOTIDE SEQUENCE</scope>
</reference>
<evidence type="ECO:0000256" key="1">
    <source>
        <dbReference type="SAM" id="MobiDB-lite"/>
    </source>
</evidence>
<reference evidence="2" key="2">
    <citation type="submission" date="2011-02" db="EMBL/GenBank/DDBJ databases">
        <authorList>
            <person name="MacLean D."/>
        </authorList>
    </citation>
    <scope>NUCLEOTIDE SEQUENCE</scope>
</reference>
<feature type="compositionally biased region" description="Basic and acidic residues" evidence="1">
    <location>
        <begin position="148"/>
        <end position="166"/>
    </location>
</feature>
<accession>F0X2N8</accession>
<evidence type="ECO:0000313" key="2">
    <source>
        <dbReference type="EMBL" id="CCA28158.1"/>
    </source>
</evidence>
<protein>
    <submittedName>
        <fullName evidence="2">AlNc14C1345G12903 protein</fullName>
    </submittedName>
</protein>
<name>F0X2N8_9STRA</name>
<dbReference type="HOGENOM" id="CLU_1605732_0_0_1"/>
<dbReference type="AlphaFoldDB" id="F0X2N8"/>